<sequence>MAPAERTAEPEQPEPPKVNHKPETVQKPSTNPSTDPAIVESLRANSPIWNNLPVHFEPTGSEERK</sequence>
<dbReference type="Proteomes" id="UP000177625">
    <property type="component" value="Unassembled WGS sequence"/>
</dbReference>
<dbReference type="AlphaFoldDB" id="A0A1E1MWT2"/>
<evidence type="ECO:0000256" key="1">
    <source>
        <dbReference type="SAM" id="MobiDB-lite"/>
    </source>
</evidence>
<organism evidence="2 3">
    <name type="scientific">Rhynchosporium secalis</name>
    <name type="common">Barley scald fungus</name>
    <dbReference type="NCBI Taxonomy" id="38038"/>
    <lineage>
        <taxon>Eukaryota</taxon>
        <taxon>Fungi</taxon>
        <taxon>Dikarya</taxon>
        <taxon>Ascomycota</taxon>
        <taxon>Pezizomycotina</taxon>
        <taxon>Leotiomycetes</taxon>
        <taxon>Helotiales</taxon>
        <taxon>Ploettnerulaceae</taxon>
        <taxon>Rhynchosporium</taxon>
    </lineage>
</organism>
<keyword evidence="3" id="KW-1185">Reference proteome</keyword>
<protein>
    <submittedName>
        <fullName evidence="2">Uncharacterized protein</fullName>
    </submittedName>
</protein>
<dbReference type="EMBL" id="FJVC01002087">
    <property type="protein sequence ID" value="CZT53540.1"/>
    <property type="molecule type" value="Genomic_DNA"/>
</dbReference>
<feature type="region of interest" description="Disordered" evidence="1">
    <location>
        <begin position="1"/>
        <end position="65"/>
    </location>
</feature>
<evidence type="ECO:0000313" key="2">
    <source>
        <dbReference type="EMBL" id="CZT53540.1"/>
    </source>
</evidence>
<reference evidence="3" key="1">
    <citation type="submission" date="2016-03" db="EMBL/GenBank/DDBJ databases">
        <authorList>
            <person name="Guldener U."/>
        </authorList>
    </citation>
    <scope>NUCLEOTIDE SEQUENCE [LARGE SCALE GENOMIC DNA]</scope>
</reference>
<evidence type="ECO:0000313" key="3">
    <source>
        <dbReference type="Proteomes" id="UP000177625"/>
    </source>
</evidence>
<name>A0A1E1MWT2_RHYSE</name>
<gene>
    <name evidence="2" type="ORF">RSE6_15197</name>
</gene>
<proteinExistence type="predicted"/>
<accession>A0A1E1MWT2</accession>